<protein>
    <submittedName>
        <fullName evidence="2">Uncharacterized protein</fullName>
    </submittedName>
</protein>
<feature type="region of interest" description="Disordered" evidence="1">
    <location>
        <begin position="1"/>
        <end position="20"/>
    </location>
</feature>
<organism evidence="2 3">
    <name type="scientific">Caulobacter henricii</name>
    <dbReference type="NCBI Taxonomy" id="69395"/>
    <lineage>
        <taxon>Bacteria</taxon>
        <taxon>Pseudomonadati</taxon>
        <taxon>Pseudomonadota</taxon>
        <taxon>Alphaproteobacteria</taxon>
        <taxon>Caulobacterales</taxon>
        <taxon>Caulobacteraceae</taxon>
        <taxon>Caulobacter</taxon>
    </lineage>
</organism>
<dbReference type="OrthoDB" id="7631031at2"/>
<evidence type="ECO:0000313" key="2">
    <source>
        <dbReference type="EMBL" id="ALL13900.1"/>
    </source>
</evidence>
<proteinExistence type="predicted"/>
<dbReference type="EMBL" id="CP013002">
    <property type="protein sequence ID" value="ALL13900.1"/>
    <property type="molecule type" value="Genomic_DNA"/>
</dbReference>
<dbReference type="Proteomes" id="UP000056905">
    <property type="component" value="Chromosome"/>
</dbReference>
<sequence length="132" mass="14674">MSSTVTSSFRRRGLDHFEPEDVDPHVQRRLRGTLEQIDYTAFASNKALIGQALGHIDASHFQHMAVAAAQARAQWVAAAVAMTETSHTPPPDQIQKLAQMRTAYEELAEAYEAMRRMVERGYVSFKAAPVSS</sequence>
<keyword evidence="3" id="KW-1185">Reference proteome</keyword>
<reference evidence="2 3" key="1">
    <citation type="submission" date="2015-10" db="EMBL/GenBank/DDBJ databases">
        <title>Conservation of the essential genome among Caulobacter and Brevundimonas species.</title>
        <authorList>
            <person name="Scott D."/>
            <person name="Ely B."/>
        </authorList>
    </citation>
    <scope>NUCLEOTIDE SEQUENCE [LARGE SCALE GENOMIC DNA]</scope>
    <source>
        <strain evidence="2 3">CB4</strain>
    </source>
</reference>
<dbReference type="RefSeq" id="WP_062147471.1">
    <property type="nucleotide sequence ID" value="NZ_CP013002.1"/>
</dbReference>
<evidence type="ECO:0000313" key="3">
    <source>
        <dbReference type="Proteomes" id="UP000056905"/>
    </source>
</evidence>
<gene>
    <name evidence="2" type="ORF">AQ619_11450</name>
</gene>
<dbReference type="KEGG" id="chq:AQ619_11450"/>
<dbReference type="STRING" id="69395.AQ619_11450"/>
<dbReference type="AlphaFoldDB" id="A0A0P0P0F5"/>
<evidence type="ECO:0000256" key="1">
    <source>
        <dbReference type="SAM" id="MobiDB-lite"/>
    </source>
</evidence>
<name>A0A0P0P0F5_9CAUL</name>
<accession>A0A0P0P0F5</accession>